<dbReference type="RefSeq" id="WP_010761961.1">
    <property type="nucleotide sequence ID" value="NZ_KB946316.1"/>
</dbReference>
<dbReference type="EMBL" id="ASVY01000003">
    <property type="protein sequence ID" value="EOT60090.1"/>
    <property type="molecule type" value="Genomic_DNA"/>
</dbReference>
<dbReference type="GO" id="GO:0003677">
    <property type="term" value="F:DNA binding"/>
    <property type="evidence" value="ECO:0007669"/>
    <property type="project" value="InterPro"/>
</dbReference>
<dbReference type="InterPro" id="IPR011006">
    <property type="entry name" value="CheY-like_superfamily"/>
</dbReference>
<protein>
    <recommendedName>
        <fullName evidence="4">HTH LytTR-type domain-containing protein</fullName>
    </recommendedName>
</protein>
<dbReference type="PROSITE" id="PS50930">
    <property type="entry name" value="HTH_LYTTR"/>
    <property type="match status" value="1"/>
</dbReference>
<dbReference type="SUPFAM" id="SSF52172">
    <property type="entry name" value="CheY-like"/>
    <property type="match status" value="1"/>
</dbReference>
<evidence type="ECO:0000313" key="6">
    <source>
        <dbReference type="EMBL" id="EOT60090.1"/>
    </source>
</evidence>
<gene>
    <name evidence="6" type="ORF">I583_02725</name>
    <name evidence="5" type="ORF">UAW_01759</name>
</gene>
<evidence type="ECO:0000259" key="4">
    <source>
        <dbReference type="PROSITE" id="PS50930"/>
    </source>
</evidence>
<dbReference type="PANTHER" id="PTHR37299:SF3">
    <property type="entry name" value="STAGE 0 SPORULATION PROTEIN A HOMOLOG"/>
    <property type="match status" value="1"/>
</dbReference>
<evidence type="ECO:0000256" key="1">
    <source>
        <dbReference type="ARBA" id="ARBA00022490"/>
    </source>
</evidence>
<evidence type="ECO:0000313" key="7">
    <source>
        <dbReference type="Proteomes" id="UP000013858"/>
    </source>
</evidence>
<evidence type="ECO:0000313" key="8">
    <source>
        <dbReference type="Proteomes" id="UP000014197"/>
    </source>
</evidence>
<keyword evidence="8" id="KW-1185">Reference proteome</keyword>
<dbReference type="Gene3D" id="2.40.50.1020">
    <property type="entry name" value="LytTr DNA-binding domain"/>
    <property type="match status" value="1"/>
</dbReference>
<dbReference type="EMBL" id="AJAR01000015">
    <property type="protein sequence ID" value="EOH96801.1"/>
    <property type="molecule type" value="Genomic_DNA"/>
</dbReference>
<reference evidence="6 8" key="2">
    <citation type="submission" date="2013-03" db="EMBL/GenBank/DDBJ databases">
        <title>The Genome Sequence of Enterococcus haemoperoxidus BAA-382 (PacBio/Illumina hybrid assembly).</title>
        <authorList>
            <consortium name="The Broad Institute Genomics Platform"/>
            <consortium name="The Broad Institute Genome Sequencing Center for Infectious Disease"/>
            <person name="Earl A."/>
            <person name="Russ C."/>
            <person name="Gilmore M."/>
            <person name="Surin D."/>
            <person name="Walker B."/>
            <person name="Young S."/>
            <person name="Zeng Q."/>
            <person name="Gargeya S."/>
            <person name="Fitzgerald M."/>
            <person name="Haas B."/>
            <person name="Abouelleil A."/>
            <person name="Allen A.W."/>
            <person name="Alvarado L."/>
            <person name="Arachchi H.M."/>
            <person name="Berlin A.M."/>
            <person name="Chapman S.B."/>
            <person name="Gainer-Dewar J."/>
            <person name="Goldberg J."/>
            <person name="Griggs A."/>
            <person name="Gujja S."/>
            <person name="Hansen M."/>
            <person name="Howarth C."/>
            <person name="Imamovic A."/>
            <person name="Ireland A."/>
            <person name="Larimer J."/>
            <person name="McCowan C."/>
            <person name="Murphy C."/>
            <person name="Pearson M."/>
            <person name="Poon T.W."/>
            <person name="Priest M."/>
            <person name="Roberts A."/>
            <person name="Saif S."/>
            <person name="Shea T."/>
            <person name="Sisk P."/>
            <person name="Sykes S."/>
            <person name="Wortman J."/>
            <person name="Nusbaum C."/>
            <person name="Birren B."/>
        </authorList>
    </citation>
    <scope>NUCLEOTIDE SEQUENCE [LARGE SCALE GENOMIC DNA]</scope>
    <source>
        <strain evidence="6 8">ATCC BAA-382</strain>
    </source>
</reference>
<dbReference type="GO" id="GO:0000156">
    <property type="term" value="F:phosphorelay response regulator activity"/>
    <property type="evidence" value="ECO:0007669"/>
    <property type="project" value="InterPro"/>
</dbReference>
<keyword evidence="2" id="KW-0902">Two-component regulatory system</keyword>
<keyword evidence="3" id="KW-0010">Activator</keyword>
<comment type="caution">
    <text evidence="5">The sequence shown here is derived from an EMBL/GenBank/DDBJ whole genome shotgun (WGS) entry which is preliminary data.</text>
</comment>
<accession>R2SVH7</accession>
<proteinExistence type="predicted"/>
<evidence type="ECO:0000256" key="3">
    <source>
        <dbReference type="ARBA" id="ARBA00023159"/>
    </source>
</evidence>
<evidence type="ECO:0000313" key="5">
    <source>
        <dbReference type="EMBL" id="EOH96801.1"/>
    </source>
</evidence>
<dbReference type="Proteomes" id="UP000013858">
    <property type="component" value="Unassembled WGS sequence"/>
</dbReference>
<dbReference type="Proteomes" id="UP000014197">
    <property type="component" value="Unassembled WGS sequence"/>
</dbReference>
<dbReference type="OrthoDB" id="1653091at2"/>
<feature type="domain" description="HTH LytTR-type" evidence="4">
    <location>
        <begin position="147"/>
        <end position="249"/>
    </location>
</feature>
<sequence>MLNTISVYVIEDQIAYRSELQKYISSLNSPNDDNNYKIIPIENFVDFHTDVKNLNIKDNDIFLIDIDLNLSFTGIDLAKLIRTKNDLCFIVFLTNLSDKGIDVINQNINATSYLLKGTTLDTVRVKKLFASIQSDINARIHNEEGYLTLKKAGETIYLKYADILYIQTITGVRNMLMVKTINSEEIVDGTLNKLKKKIQSPYFYIGLRSFIINLSHISSLNYLLGLVIFDEGTELDVGEKIVYKLKKSL</sequence>
<dbReference type="STRING" id="155618.RV06_GL001596"/>
<dbReference type="InterPro" id="IPR007492">
    <property type="entry name" value="LytTR_DNA-bd_dom"/>
</dbReference>
<dbReference type="PANTHER" id="PTHR37299">
    <property type="entry name" value="TRANSCRIPTIONAL REGULATOR-RELATED"/>
    <property type="match status" value="1"/>
</dbReference>
<keyword evidence="1" id="KW-0963">Cytoplasm</keyword>
<name>R2SVH7_9ENTE</name>
<dbReference type="InterPro" id="IPR046947">
    <property type="entry name" value="LytR-like"/>
</dbReference>
<dbReference type="Pfam" id="PF04397">
    <property type="entry name" value="LytTR"/>
    <property type="match status" value="1"/>
</dbReference>
<dbReference type="Gene3D" id="3.40.50.2300">
    <property type="match status" value="1"/>
</dbReference>
<dbReference type="AlphaFoldDB" id="R2SVH7"/>
<dbReference type="SMART" id="SM00850">
    <property type="entry name" value="LytTR"/>
    <property type="match status" value="1"/>
</dbReference>
<dbReference type="PATRIC" id="fig|1158608.3.peg.1736"/>
<reference evidence="5 7" key="1">
    <citation type="submission" date="2013-02" db="EMBL/GenBank/DDBJ databases">
        <title>The Genome Sequence of Enterococcus haemoperoxidus BAA-382.</title>
        <authorList>
            <consortium name="The Broad Institute Genome Sequencing Platform"/>
            <consortium name="The Broad Institute Genome Sequencing Center for Infectious Disease"/>
            <person name="Earl A.M."/>
            <person name="Gilmore M.S."/>
            <person name="Lebreton F."/>
            <person name="Walker B."/>
            <person name="Young S.K."/>
            <person name="Zeng Q."/>
            <person name="Gargeya S."/>
            <person name="Fitzgerald M."/>
            <person name="Haas B."/>
            <person name="Abouelleil A."/>
            <person name="Alvarado L."/>
            <person name="Arachchi H.M."/>
            <person name="Berlin A.M."/>
            <person name="Chapman S.B."/>
            <person name="Dewar J."/>
            <person name="Goldberg J."/>
            <person name="Griggs A."/>
            <person name="Gujja S."/>
            <person name="Hansen M."/>
            <person name="Howarth C."/>
            <person name="Imamovic A."/>
            <person name="Larimer J."/>
            <person name="McCowan C."/>
            <person name="Murphy C."/>
            <person name="Neiman D."/>
            <person name="Pearson M."/>
            <person name="Priest M."/>
            <person name="Roberts A."/>
            <person name="Saif S."/>
            <person name="Shea T."/>
            <person name="Sisk P."/>
            <person name="Sykes S."/>
            <person name="Wortman J."/>
            <person name="Nusbaum C."/>
            <person name="Birren B."/>
        </authorList>
    </citation>
    <scope>NUCLEOTIDE SEQUENCE [LARGE SCALE GENOMIC DNA]</scope>
    <source>
        <strain evidence="5 7">ATCC BAA-382</strain>
    </source>
</reference>
<dbReference type="eggNOG" id="COG3279">
    <property type="taxonomic scope" value="Bacteria"/>
</dbReference>
<evidence type="ECO:0000256" key="2">
    <source>
        <dbReference type="ARBA" id="ARBA00023012"/>
    </source>
</evidence>
<organism evidence="5 7">
    <name type="scientific">Enterococcus haemoperoxidus ATCC BAA-382</name>
    <dbReference type="NCBI Taxonomy" id="1158608"/>
    <lineage>
        <taxon>Bacteria</taxon>
        <taxon>Bacillati</taxon>
        <taxon>Bacillota</taxon>
        <taxon>Bacilli</taxon>
        <taxon>Lactobacillales</taxon>
        <taxon>Enterococcaceae</taxon>
        <taxon>Enterococcus</taxon>
    </lineage>
</organism>